<evidence type="ECO:0000256" key="1">
    <source>
        <dbReference type="ARBA" id="ARBA00004829"/>
    </source>
</evidence>
<dbReference type="EMBL" id="FTNT01000012">
    <property type="protein sequence ID" value="SIS20677.1"/>
    <property type="molecule type" value="Genomic_DNA"/>
</dbReference>
<keyword evidence="3 4" id="KW-0560">Oxidoreductase</keyword>
<keyword evidence="7" id="KW-1185">Reference proteome</keyword>
<evidence type="ECO:0000256" key="2">
    <source>
        <dbReference type="ARBA" id="ARBA00022746"/>
    </source>
</evidence>
<dbReference type="InterPro" id="IPR002937">
    <property type="entry name" value="Amino_oxidase"/>
</dbReference>
<accession>A0A1N7H724</accession>
<comment type="pathway">
    <text evidence="1 4">Carotenoid biosynthesis.</text>
</comment>
<comment type="similarity">
    <text evidence="4">Belongs to the carotenoid/retinoid oxidoreductase family.</text>
</comment>
<dbReference type="InterPro" id="IPR036188">
    <property type="entry name" value="FAD/NAD-bd_sf"/>
</dbReference>
<dbReference type="STRING" id="1344003.SAMN05445060_3648"/>
<dbReference type="InterPro" id="IPR014105">
    <property type="entry name" value="Carotenoid/retinoid_OxRdtase"/>
</dbReference>
<evidence type="ECO:0000313" key="6">
    <source>
        <dbReference type="EMBL" id="SIS20677.1"/>
    </source>
</evidence>
<dbReference type="GO" id="GO:0016491">
    <property type="term" value="F:oxidoreductase activity"/>
    <property type="evidence" value="ECO:0007669"/>
    <property type="project" value="UniProtKB-KW"/>
</dbReference>
<dbReference type="Gene3D" id="3.50.50.60">
    <property type="entry name" value="FAD/NAD(P)-binding domain"/>
    <property type="match status" value="2"/>
</dbReference>
<sequence>MGDAPDVVVVGAGLSGLSAALRLQGVGAQVTVVDPAPRPGGKVRTEYIGGHAFDIGATVLTMPALIEDAMSAVGVTPDETRARLGSVRLDPAYWMRYADGSALQVHRDPVRFADAIEDTFGADQRSGYLRLRDWLSRLYDVEFDTFVDRDFDGLADFFAPDTRSRAARLVAMGGLRTLTSAIGRFVSDPRLQRVFTFQALYAGVPPNRAPAIYAIISHMDVGLGVYYCRGGMGTVGDVMAEAFTAAGGRMVLGTAATGVRVSGGRARAVTTTDGDLDCAAVVLGTDTPVTERLLPQAARRRRIRWSPSAVVVHGTLPTTVTDSWPGGHHTLDFGAAWDETFREITATPGRLMTDPSFLLTRPGRTDPDTFIRDGLESVSVLAPCPNLHSADLRWDVISRPYVAEILDVLERRGYPGISGLRVLRVDDPSTWASADMPAGTPFSAAHTLLQTGPLRTPTTVPGVANVVLSGAQTLPGVGIPPVLVSGGLAARRVSRLVGLPRS</sequence>
<organism evidence="6 7">
    <name type="scientific">Williamsia sterculiae</name>
    <dbReference type="NCBI Taxonomy" id="1344003"/>
    <lineage>
        <taxon>Bacteria</taxon>
        <taxon>Bacillati</taxon>
        <taxon>Actinomycetota</taxon>
        <taxon>Actinomycetes</taxon>
        <taxon>Mycobacteriales</taxon>
        <taxon>Nocardiaceae</taxon>
        <taxon>Williamsia</taxon>
    </lineage>
</organism>
<gene>
    <name evidence="6" type="ORF">SAMN05445060_3648</name>
</gene>
<evidence type="ECO:0000256" key="4">
    <source>
        <dbReference type="RuleBase" id="RU362075"/>
    </source>
</evidence>
<dbReference type="GO" id="GO:0016117">
    <property type="term" value="P:carotenoid biosynthetic process"/>
    <property type="evidence" value="ECO:0007669"/>
    <property type="project" value="UniProtKB-KW"/>
</dbReference>
<evidence type="ECO:0000313" key="7">
    <source>
        <dbReference type="Proteomes" id="UP000186218"/>
    </source>
</evidence>
<evidence type="ECO:0000259" key="5">
    <source>
        <dbReference type="Pfam" id="PF01593"/>
    </source>
</evidence>
<keyword evidence="2 4" id="KW-0125">Carotenoid biosynthesis</keyword>
<dbReference type="SUPFAM" id="SSF51905">
    <property type="entry name" value="FAD/NAD(P)-binding domain"/>
    <property type="match status" value="1"/>
</dbReference>
<dbReference type="NCBIfam" id="TIGR02734">
    <property type="entry name" value="crtI_fam"/>
    <property type="match status" value="1"/>
</dbReference>
<dbReference type="Proteomes" id="UP000186218">
    <property type="component" value="Unassembled WGS sequence"/>
</dbReference>
<dbReference type="OrthoDB" id="9774675at2"/>
<dbReference type="PANTHER" id="PTHR43734:SF1">
    <property type="entry name" value="PHYTOENE DESATURASE"/>
    <property type="match status" value="1"/>
</dbReference>
<dbReference type="PANTHER" id="PTHR43734">
    <property type="entry name" value="PHYTOENE DESATURASE"/>
    <property type="match status" value="1"/>
</dbReference>
<dbReference type="AlphaFoldDB" id="A0A1N7H724"/>
<proteinExistence type="inferred from homology"/>
<feature type="domain" description="Amine oxidase" evidence="5">
    <location>
        <begin position="14"/>
        <end position="493"/>
    </location>
</feature>
<evidence type="ECO:0000256" key="3">
    <source>
        <dbReference type="ARBA" id="ARBA00023002"/>
    </source>
</evidence>
<dbReference type="Pfam" id="PF01593">
    <property type="entry name" value="Amino_oxidase"/>
    <property type="match status" value="1"/>
</dbReference>
<reference evidence="6 7" key="1">
    <citation type="submission" date="2017-01" db="EMBL/GenBank/DDBJ databases">
        <authorList>
            <person name="Mah S.A."/>
            <person name="Swanson W.J."/>
            <person name="Moy G.W."/>
            <person name="Vacquier V.D."/>
        </authorList>
    </citation>
    <scope>NUCLEOTIDE SEQUENCE [LARGE SCALE GENOMIC DNA]</scope>
    <source>
        <strain evidence="6 7">CPCC 203464</strain>
    </source>
</reference>
<name>A0A1N7H724_9NOCA</name>
<protein>
    <submittedName>
        <fullName evidence="6">Phytoene desaturase</fullName>
    </submittedName>
</protein>
<dbReference type="RefSeq" id="WP_076482435.1">
    <property type="nucleotide sequence ID" value="NZ_FTNT01000012.1"/>
</dbReference>